<dbReference type="AlphaFoldDB" id="A0A1B0BV90"/>
<evidence type="ECO:0000313" key="1">
    <source>
        <dbReference type="EnsemblMetazoa" id="GPPI041530-PA"/>
    </source>
</evidence>
<name>A0A1B0BV90_9MUSC</name>
<evidence type="ECO:0000313" key="2">
    <source>
        <dbReference type="Proteomes" id="UP000092460"/>
    </source>
</evidence>
<keyword evidence="2" id="KW-1185">Reference proteome</keyword>
<reference evidence="2" key="1">
    <citation type="submission" date="2015-01" db="EMBL/GenBank/DDBJ databases">
        <authorList>
            <person name="Aksoy S."/>
            <person name="Warren W."/>
            <person name="Wilson R.K."/>
        </authorList>
    </citation>
    <scope>NUCLEOTIDE SEQUENCE [LARGE SCALE GENOMIC DNA]</scope>
    <source>
        <strain evidence="2">IAEA</strain>
    </source>
</reference>
<accession>A0A1B0BV90</accession>
<sequence length="78" mass="8748">MNSRIAFDSPVRQNDAKVGESSDQLLSNLIKNQLVTSIMSGIGFAETTIHMGSSYYHNNPKEKDSDSKANLWTFLPHY</sequence>
<dbReference type="VEuPathDB" id="VectorBase:GPPI041530"/>
<protein>
    <submittedName>
        <fullName evidence="1">Uncharacterized protein</fullName>
    </submittedName>
</protein>
<organism evidence="1 2">
    <name type="scientific">Glossina palpalis gambiensis</name>
    <dbReference type="NCBI Taxonomy" id="67801"/>
    <lineage>
        <taxon>Eukaryota</taxon>
        <taxon>Metazoa</taxon>
        <taxon>Ecdysozoa</taxon>
        <taxon>Arthropoda</taxon>
        <taxon>Hexapoda</taxon>
        <taxon>Insecta</taxon>
        <taxon>Pterygota</taxon>
        <taxon>Neoptera</taxon>
        <taxon>Endopterygota</taxon>
        <taxon>Diptera</taxon>
        <taxon>Brachycera</taxon>
        <taxon>Muscomorpha</taxon>
        <taxon>Hippoboscoidea</taxon>
        <taxon>Glossinidae</taxon>
        <taxon>Glossina</taxon>
    </lineage>
</organism>
<proteinExistence type="predicted"/>
<reference evidence="1" key="2">
    <citation type="submission" date="2020-05" db="UniProtKB">
        <authorList>
            <consortium name="EnsemblMetazoa"/>
        </authorList>
    </citation>
    <scope>IDENTIFICATION</scope>
    <source>
        <strain evidence="1">IAEA</strain>
    </source>
</reference>
<dbReference type="Proteomes" id="UP000092460">
    <property type="component" value="Unassembled WGS sequence"/>
</dbReference>
<dbReference type="EnsemblMetazoa" id="GPPI041530-RA">
    <property type="protein sequence ID" value="GPPI041530-PA"/>
    <property type="gene ID" value="GPPI041530"/>
</dbReference>
<dbReference type="EMBL" id="JXJN01021158">
    <property type="status" value="NOT_ANNOTATED_CDS"/>
    <property type="molecule type" value="Genomic_DNA"/>
</dbReference>
<dbReference type="EMBL" id="JXJN01021159">
    <property type="status" value="NOT_ANNOTATED_CDS"/>
    <property type="molecule type" value="Genomic_DNA"/>
</dbReference>